<dbReference type="Pfam" id="PF04519">
    <property type="entry name" value="Bactofilin"/>
    <property type="match status" value="1"/>
</dbReference>
<dbReference type="PANTHER" id="PTHR35024">
    <property type="entry name" value="HYPOTHETICAL CYTOSOLIC PROTEIN"/>
    <property type="match status" value="1"/>
</dbReference>
<evidence type="ECO:0000313" key="2">
    <source>
        <dbReference type="EMBL" id="RZT75971.1"/>
    </source>
</evidence>
<comment type="similarity">
    <text evidence="1">Belongs to the bactofilin family.</text>
</comment>
<dbReference type="InterPro" id="IPR007607">
    <property type="entry name" value="BacA/B"/>
</dbReference>
<dbReference type="RefSeq" id="WP_014236434.1">
    <property type="nucleotide sequence ID" value="NZ_SHKM01000002.1"/>
</dbReference>
<protein>
    <submittedName>
        <fullName evidence="2">Cytoskeletal protein CcmA (Bactofilin family)</fullName>
    </submittedName>
</protein>
<organism evidence="2 3">
    <name type="scientific">Azospira oryzae</name>
    <dbReference type="NCBI Taxonomy" id="146939"/>
    <lineage>
        <taxon>Bacteria</taxon>
        <taxon>Pseudomonadati</taxon>
        <taxon>Pseudomonadota</taxon>
        <taxon>Betaproteobacteria</taxon>
        <taxon>Rhodocyclales</taxon>
        <taxon>Rhodocyclaceae</taxon>
        <taxon>Azospira</taxon>
    </lineage>
</organism>
<dbReference type="PANTHER" id="PTHR35024:SF4">
    <property type="entry name" value="POLYMER-FORMING CYTOSKELETAL PROTEIN"/>
    <property type="match status" value="1"/>
</dbReference>
<reference evidence="2 3" key="1">
    <citation type="submission" date="2019-02" db="EMBL/GenBank/DDBJ databases">
        <title>Genomic Encyclopedia of Type Strains, Phase IV (KMG-IV): sequencing the most valuable type-strain genomes for metagenomic binning, comparative biology and taxonomic classification.</title>
        <authorList>
            <person name="Goeker M."/>
        </authorList>
    </citation>
    <scope>NUCLEOTIDE SEQUENCE [LARGE SCALE GENOMIC DNA]</scope>
    <source>
        <strain evidence="2 3">DSM 21223</strain>
    </source>
</reference>
<dbReference type="EMBL" id="SHKM01000002">
    <property type="protein sequence ID" value="RZT75971.1"/>
    <property type="molecule type" value="Genomic_DNA"/>
</dbReference>
<comment type="caution">
    <text evidence="2">The sequence shown here is derived from an EMBL/GenBank/DDBJ whole genome shotgun (WGS) entry which is preliminary data.</text>
</comment>
<evidence type="ECO:0000256" key="1">
    <source>
        <dbReference type="ARBA" id="ARBA00044755"/>
    </source>
</evidence>
<proteinExistence type="inferred from homology"/>
<gene>
    <name evidence="2" type="ORF">EV678_1839</name>
</gene>
<sequence>MFGGKKNGASKPQNRIDSLIGAGTRLEGNVQFSGGLRIDGEIKGNVEAAQDQPSTLVVSEHARIEGVINVAHVVINGTVIGPVHATETLELQPCAKVTGDVEYNSLEMQQGAVVQGRLIHQSNAKTVELKLAASSN</sequence>
<name>A0ABY0ILB1_9RHOO</name>
<evidence type="ECO:0000313" key="3">
    <source>
        <dbReference type="Proteomes" id="UP000292136"/>
    </source>
</evidence>
<accession>A0ABY0ILB1</accession>
<keyword evidence="3" id="KW-1185">Reference proteome</keyword>
<dbReference type="Proteomes" id="UP000292136">
    <property type="component" value="Unassembled WGS sequence"/>
</dbReference>